<keyword evidence="2" id="KW-1185">Reference proteome</keyword>
<name>A0AAP2RFL5_9EURY</name>
<accession>A0AAP2RFL5</accession>
<dbReference type="Proteomes" id="UP001320159">
    <property type="component" value="Unassembled WGS sequence"/>
</dbReference>
<reference evidence="1 2" key="1">
    <citation type="submission" date="2017-11" db="EMBL/GenBank/DDBJ databases">
        <title>Isolation and Characterization of Family Methanocellaceae Species from Potential Methane Hydrate Area Offshore Southwestern Taiwan.</title>
        <authorList>
            <person name="Zhang W.-L."/>
            <person name="Chen W.-C."/>
            <person name="Lai M.-C."/>
            <person name="Chen S.-C."/>
        </authorList>
    </citation>
    <scope>NUCLEOTIDE SEQUENCE [LARGE SCALE GENOMIC DNA]</scope>
    <source>
        <strain evidence="1 2">CWC-04</strain>
    </source>
</reference>
<dbReference type="RefSeq" id="WP_230742751.1">
    <property type="nucleotide sequence ID" value="NZ_PGCK01000011.1"/>
</dbReference>
<dbReference type="InterPro" id="IPR038570">
    <property type="entry name" value="HicA_sf"/>
</dbReference>
<dbReference type="SUPFAM" id="SSF54786">
    <property type="entry name" value="YcfA/nrd intein domain"/>
    <property type="match status" value="1"/>
</dbReference>
<gene>
    <name evidence="1" type="ORF">CUJ83_12910</name>
</gene>
<protein>
    <submittedName>
        <fullName evidence="1">Uncharacterized protein</fullName>
    </submittedName>
</protein>
<organism evidence="1 2">
    <name type="scientific">Methanooceanicella nereidis</name>
    <dbReference type="NCBI Taxonomy" id="2052831"/>
    <lineage>
        <taxon>Archaea</taxon>
        <taxon>Methanobacteriati</taxon>
        <taxon>Methanobacteriota</taxon>
        <taxon>Stenosarchaea group</taxon>
        <taxon>Methanomicrobia</taxon>
        <taxon>Methanocellales</taxon>
        <taxon>Methanocellaceae</taxon>
        <taxon>Methanooceanicella</taxon>
    </lineage>
</organism>
<dbReference type="AlphaFoldDB" id="A0AAP2RFL5"/>
<sequence>MTKQAPIEPQKLVKLLEKLGYVNKTTDGLHAIFQREGNVKSIMIQQTRDLTPALLKQVLIKVSDQTGVSINTLNDMLKEM</sequence>
<dbReference type="Gene3D" id="3.30.920.30">
    <property type="entry name" value="Hypothetical protein"/>
    <property type="match status" value="1"/>
</dbReference>
<evidence type="ECO:0000313" key="1">
    <source>
        <dbReference type="EMBL" id="MCD1295896.1"/>
    </source>
</evidence>
<evidence type="ECO:0000313" key="2">
    <source>
        <dbReference type="Proteomes" id="UP001320159"/>
    </source>
</evidence>
<dbReference type="EMBL" id="PGCK01000011">
    <property type="protein sequence ID" value="MCD1295896.1"/>
    <property type="molecule type" value="Genomic_DNA"/>
</dbReference>
<comment type="caution">
    <text evidence="1">The sequence shown here is derived from an EMBL/GenBank/DDBJ whole genome shotgun (WGS) entry which is preliminary data.</text>
</comment>
<proteinExistence type="predicted"/>